<dbReference type="RefSeq" id="WP_087043403.1">
    <property type="nucleotide sequence ID" value="NZ_FCOB02000004.1"/>
</dbReference>
<evidence type="ECO:0000313" key="5">
    <source>
        <dbReference type="EMBL" id="SAK51861.1"/>
    </source>
</evidence>
<protein>
    <submittedName>
        <fullName evidence="5">Taurine ABC transporter substrate-binding protein</fullName>
    </submittedName>
</protein>
<keyword evidence="3" id="KW-0732">Signal</keyword>
<name>A0A158A214_9BURK</name>
<dbReference type="AlphaFoldDB" id="A0A158A214"/>
<dbReference type="InterPro" id="IPR001638">
    <property type="entry name" value="Solute-binding_3/MltF_N"/>
</dbReference>
<evidence type="ECO:0000259" key="4">
    <source>
        <dbReference type="SMART" id="SM00062"/>
    </source>
</evidence>
<proteinExistence type="inferred from homology"/>
<dbReference type="CDD" id="cd13560">
    <property type="entry name" value="PBP2_taurine"/>
    <property type="match status" value="1"/>
</dbReference>
<dbReference type="SUPFAM" id="SSF53850">
    <property type="entry name" value="Periplasmic binding protein-like II"/>
    <property type="match status" value="1"/>
</dbReference>
<dbReference type="Proteomes" id="UP000054978">
    <property type="component" value="Unassembled WGS sequence"/>
</dbReference>
<dbReference type="Gene3D" id="3.40.190.10">
    <property type="entry name" value="Periplasmic binding protein-like II"/>
    <property type="match status" value="2"/>
</dbReference>
<dbReference type="Pfam" id="PF13379">
    <property type="entry name" value="NMT1_2"/>
    <property type="match status" value="1"/>
</dbReference>
<dbReference type="EMBL" id="FCOB02000004">
    <property type="protein sequence ID" value="SAK51861.1"/>
    <property type="molecule type" value="Genomic_DNA"/>
</dbReference>
<dbReference type="PANTHER" id="PTHR30024">
    <property type="entry name" value="ALIPHATIC SULFONATES-BINDING PROTEIN-RELATED"/>
    <property type="match status" value="1"/>
</dbReference>
<dbReference type="PANTHER" id="PTHR30024:SF47">
    <property type="entry name" value="TAURINE-BINDING PERIPLASMIC PROTEIN"/>
    <property type="match status" value="1"/>
</dbReference>
<dbReference type="SMART" id="SM00062">
    <property type="entry name" value="PBPb"/>
    <property type="match status" value="1"/>
</dbReference>
<organism evidence="5 6">
    <name type="scientific">Caballeronia ptereochthonis</name>
    <dbReference type="NCBI Taxonomy" id="1777144"/>
    <lineage>
        <taxon>Bacteria</taxon>
        <taxon>Pseudomonadati</taxon>
        <taxon>Pseudomonadota</taxon>
        <taxon>Betaproteobacteria</taxon>
        <taxon>Burkholderiales</taxon>
        <taxon>Burkholderiaceae</taxon>
        <taxon>Caballeronia</taxon>
    </lineage>
</organism>
<evidence type="ECO:0000256" key="3">
    <source>
        <dbReference type="ARBA" id="ARBA00022729"/>
    </source>
</evidence>
<dbReference type="STRING" id="1777144.AWB83_01242"/>
<comment type="similarity">
    <text evidence="2">Belongs to the bacterial solute-binding protein SsuA/TauA family.</text>
</comment>
<dbReference type="OrthoDB" id="286202at2"/>
<dbReference type="GO" id="GO:0042918">
    <property type="term" value="P:alkanesulfonate transmembrane transport"/>
    <property type="evidence" value="ECO:0007669"/>
    <property type="project" value="TreeGrafter"/>
</dbReference>
<keyword evidence="6" id="KW-1185">Reference proteome</keyword>
<evidence type="ECO:0000256" key="2">
    <source>
        <dbReference type="ARBA" id="ARBA00010742"/>
    </source>
</evidence>
<reference evidence="5" key="1">
    <citation type="submission" date="2016-01" db="EMBL/GenBank/DDBJ databases">
        <authorList>
            <person name="Peeters C."/>
        </authorList>
    </citation>
    <scope>NUCLEOTIDE SEQUENCE [LARGE SCALE GENOMIC DNA]</scope>
    <source>
        <strain evidence="5">LMG 29326</strain>
    </source>
</reference>
<comment type="subcellular location">
    <subcellularLocation>
        <location evidence="1">Periplasm</location>
    </subcellularLocation>
</comment>
<feature type="domain" description="Solute-binding protein family 3/N-terminal" evidence="4">
    <location>
        <begin position="48"/>
        <end position="265"/>
    </location>
</feature>
<evidence type="ECO:0000313" key="6">
    <source>
        <dbReference type="Proteomes" id="UP000054978"/>
    </source>
</evidence>
<dbReference type="InterPro" id="IPR010068">
    <property type="entry name" value="Peri-bd_TauA"/>
</dbReference>
<accession>A0A158A214</accession>
<comment type="caution">
    <text evidence="5">The sequence shown here is derived from an EMBL/GenBank/DDBJ whole genome shotgun (WGS) entry which is preliminary data.</text>
</comment>
<sequence>MKTICASGFTSLLGKLFRRVGAARALATVTIAFFAWSVAQTSHAEDKEVTIAYQQIVDPWLVGIADGSIEKATGYKINWRQFESGAKVATAMASGDVKIGVIGSSPLAAAVSQGVDAQLFWILDNINEAEAMVVRNGSGISKPADLKGKTIGVPFVSTTHYHTMFALQHWGIDPSSVKILNMQPNQIVAAWERGDIDAAYVWDPALAQLKKSGKVLITSGDLSKLGKPTFDGIAVDREWGAAHKDFMARFVKAIADLDQKYRNDPSKWNAQSREAAAIAKTIGGTSAEVPGSLALYGYPSASEQASNQWLGGGASSRAAFALKDTSNFLKEQKRVNTVLPDYSKYVTAEYVEAAEKLK</sequence>
<evidence type="ECO:0000256" key="1">
    <source>
        <dbReference type="ARBA" id="ARBA00004418"/>
    </source>
</evidence>
<dbReference type="NCBIfam" id="TIGR01729">
    <property type="entry name" value="taurine_ABC_bnd"/>
    <property type="match status" value="1"/>
</dbReference>
<dbReference type="GO" id="GO:0042597">
    <property type="term" value="C:periplasmic space"/>
    <property type="evidence" value="ECO:0007669"/>
    <property type="project" value="UniProtKB-SubCell"/>
</dbReference>
<gene>
    <name evidence="5" type="ORF">AWB83_01242</name>
</gene>